<dbReference type="VEuPathDB" id="FungiDB:TRICI_001229"/>
<dbReference type="Pfam" id="PF00248">
    <property type="entry name" value="Aldo_ket_red"/>
    <property type="match status" value="1"/>
</dbReference>
<dbReference type="GO" id="GO:0016616">
    <property type="term" value="F:oxidoreductase activity, acting on the CH-OH group of donors, NAD or NADP as acceptor"/>
    <property type="evidence" value="ECO:0007669"/>
    <property type="project" value="UniProtKB-ARBA"/>
</dbReference>
<dbReference type="Gene3D" id="3.20.20.100">
    <property type="entry name" value="NADP-dependent oxidoreductase domain"/>
    <property type="match status" value="1"/>
</dbReference>
<dbReference type="OrthoDB" id="416253at2759"/>
<feature type="domain" description="NADP-dependent oxidoreductase" evidence="7">
    <location>
        <begin position="30"/>
        <end position="281"/>
    </location>
</feature>
<feature type="binding site" evidence="5">
    <location>
        <position position="109"/>
    </location>
    <ligand>
        <name>substrate</name>
    </ligand>
</feature>
<gene>
    <name evidence="8" type="ORF">TRICI_001229</name>
</gene>
<keyword evidence="3" id="KW-0560">Oxidoreductase</keyword>
<dbReference type="SUPFAM" id="SSF51430">
    <property type="entry name" value="NAD(P)-linked oxidoreductase"/>
    <property type="match status" value="1"/>
</dbReference>
<dbReference type="InterPro" id="IPR023210">
    <property type="entry name" value="NADP_OxRdtase_dom"/>
</dbReference>
<evidence type="ECO:0000313" key="9">
    <source>
        <dbReference type="Proteomes" id="UP000761534"/>
    </source>
</evidence>
<evidence type="ECO:0000256" key="4">
    <source>
        <dbReference type="PIRSR" id="PIRSR000097-1"/>
    </source>
</evidence>
<dbReference type="Proteomes" id="UP000761534">
    <property type="component" value="Unassembled WGS sequence"/>
</dbReference>
<evidence type="ECO:0000313" key="8">
    <source>
        <dbReference type="EMBL" id="KAA8916603.1"/>
    </source>
</evidence>
<dbReference type="PANTHER" id="PTHR43827:SF3">
    <property type="entry name" value="NADP-DEPENDENT OXIDOREDUCTASE DOMAIN-CONTAINING PROTEIN"/>
    <property type="match status" value="1"/>
</dbReference>
<dbReference type="InterPro" id="IPR020471">
    <property type="entry name" value="AKR"/>
</dbReference>
<keyword evidence="9" id="KW-1185">Reference proteome</keyword>
<evidence type="ECO:0000259" key="7">
    <source>
        <dbReference type="Pfam" id="PF00248"/>
    </source>
</evidence>
<proteinExistence type="inferred from homology"/>
<dbReference type="PANTHER" id="PTHR43827">
    <property type="entry name" value="2,5-DIKETO-D-GLUCONIC ACID REDUCTASE"/>
    <property type="match status" value="1"/>
</dbReference>
<evidence type="ECO:0000256" key="1">
    <source>
        <dbReference type="ARBA" id="ARBA00007905"/>
    </source>
</evidence>
<sequence>MTRPCTDFVVLNTGYKMPVLGFGTFQKGHDAGYKGILTALKAGYRHIDTAAVYGTEEDVGRAVRDSGIPREEIFITTKLGNGDHRDPFAALNRSLETLGLDYVDLYLMHWPVALANKNVNPFSKEGIQQVDFGWNHVKTWELMQELPKTGKVRSIGVSNYDTVHYKQLLDAPTTNIIPAVNQVEAHPYLPETKLLRASQKKGIVLTAYSPLGSADLSVLEDNDIAKLAKKYSANPAQITLSWQIQRGFAAIPKSSTPSRIESNFQVVNLAPEDMETMNSIYKKHHQRRFRYAWPVKMYHDDDEWYDGNPPPSLGD</sequence>
<dbReference type="InterPro" id="IPR018170">
    <property type="entry name" value="Aldo/ket_reductase_CS"/>
</dbReference>
<evidence type="ECO:0000256" key="2">
    <source>
        <dbReference type="ARBA" id="ARBA00022857"/>
    </source>
</evidence>
<dbReference type="AlphaFoldDB" id="A0A642V9Z5"/>
<dbReference type="PRINTS" id="PR00069">
    <property type="entry name" value="ALDKETRDTASE"/>
</dbReference>
<evidence type="ECO:0000256" key="5">
    <source>
        <dbReference type="PIRSR" id="PIRSR000097-2"/>
    </source>
</evidence>
<comment type="caution">
    <text evidence="8">The sequence shown here is derived from an EMBL/GenBank/DDBJ whole genome shotgun (WGS) entry which is preliminary data.</text>
</comment>
<accession>A0A642V9Z5</accession>
<keyword evidence="2" id="KW-0521">NADP</keyword>
<feature type="active site" description="Proton donor" evidence="4">
    <location>
        <position position="53"/>
    </location>
</feature>
<evidence type="ECO:0000256" key="3">
    <source>
        <dbReference type="ARBA" id="ARBA00023002"/>
    </source>
</evidence>
<dbReference type="EMBL" id="SWFS01000093">
    <property type="protein sequence ID" value="KAA8916603.1"/>
    <property type="molecule type" value="Genomic_DNA"/>
</dbReference>
<dbReference type="PROSITE" id="PS00063">
    <property type="entry name" value="ALDOKETO_REDUCTASE_3"/>
    <property type="match status" value="1"/>
</dbReference>
<dbReference type="PROSITE" id="PS00062">
    <property type="entry name" value="ALDOKETO_REDUCTASE_2"/>
    <property type="match status" value="1"/>
</dbReference>
<name>A0A642V9Z5_9ASCO</name>
<organism evidence="8 9">
    <name type="scientific">Trichomonascus ciferrii</name>
    <dbReference type="NCBI Taxonomy" id="44093"/>
    <lineage>
        <taxon>Eukaryota</taxon>
        <taxon>Fungi</taxon>
        <taxon>Dikarya</taxon>
        <taxon>Ascomycota</taxon>
        <taxon>Saccharomycotina</taxon>
        <taxon>Dipodascomycetes</taxon>
        <taxon>Dipodascales</taxon>
        <taxon>Trichomonascaceae</taxon>
        <taxon>Trichomonascus</taxon>
        <taxon>Trichomonascus ciferrii complex</taxon>
    </lineage>
</organism>
<protein>
    <recommendedName>
        <fullName evidence="7">NADP-dependent oxidoreductase domain-containing protein</fullName>
    </recommendedName>
</protein>
<dbReference type="PROSITE" id="PS00798">
    <property type="entry name" value="ALDOKETO_REDUCTASE_1"/>
    <property type="match status" value="1"/>
</dbReference>
<dbReference type="PIRSF" id="PIRSF000097">
    <property type="entry name" value="AKR"/>
    <property type="match status" value="1"/>
</dbReference>
<comment type="similarity">
    <text evidence="1">Belongs to the aldo/keto reductase family.</text>
</comment>
<evidence type="ECO:0000256" key="6">
    <source>
        <dbReference type="PIRSR" id="PIRSR000097-3"/>
    </source>
</evidence>
<feature type="site" description="Lowers pKa of active site Tyr" evidence="6">
    <location>
        <position position="78"/>
    </location>
</feature>
<reference evidence="8" key="1">
    <citation type="journal article" date="2019" name="G3 (Bethesda)">
        <title>Genome Assemblies of Two Rare Opportunistic Yeast Pathogens: Diutina rugosa (syn. Candida rugosa) and Trichomonascus ciferrii (syn. Candida ciferrii).</title>
        <authorList>
            <person name="Mixao V."/>
            <person name="Saus E."/>
            <person name="Hansen A.P."/>
            <person name="Lass-Florl C."/>
            <person name="Gabaldon T."/>
        </authorList>
    </citation>
    <scope>NUCLEOTIDE SEQUENCE</scope>
    <source>
        <strain evidence="8">CBS 4856</strain>
    </source>
</reference>
<dbReference type="FunFam" id="3.20.20.100:FF:000002">
    <property type="entry name" value="2,5-diketo-D-gluconic acid reductase A"/>
    <property type="match status" value="1"/>
</dbReference>
<dbReference type="InterPro" id="IPR036812">
    <property type="entry name" value="NAD(P)_OxRdtase_dom_sf"/>
</dbReference>